<comment type="caution">
    <text evidence="1">The sequence shown here is derived from an EMBL/GenBank/DDBJ whole genome shotgun (WGS) entry which is preliminary data.</text>
</comment>
<evidence type="ECO:0000313" key="1">
    <source>
        <dbReference type="EMBL" id="KAI0028788.1"/>
    </source>
</evidence>
<reference evidence="1" key="2">
    <citation type="journal article" date="2022" name="New Phytol.">
        <title>Evolutionary transition to the ectomycorrhizal habit in the genomes of a hyperdiverse lineage of mushroom-forming fungi.</title>
        <authorList>
            <person name="Looney B."/>
            <person name="Miyauchi S."/>
            <person name="Morin E."/>
            <person name="Drula E."/>
            <person name="Courty P.E."/>
            <person name="Kohler A."/>
            <person name="Kuo A."/>
            <person name="LaButti K."/>
            <person name="Pangilinan J."/>
            <person name="Lipzen A."/>
            <person name="Riley R."/>
            <person name="Andreopoulos W."/>
            <person name="He G."/>
            <person name="Johnson J."/>
            <person name="Nolan M."/>
            <person name="Tritt A."/>
            <person name="Barry K.W."/>
            <person name="Grigoriev I.V."/>
            <person name="Nagy L.G."/>
            <person name="Hibbett D."/>
            <person name="Henrissat B."/>
            <person name="Matheny P.B."/>
            <person name="Labbe J."/>
            <person name="Martin F.M."/>
        </authorList>
    </citation>
    <scope>NUCLEOTIDE SEQUENCE</scope>
    <source>
        <strain evidence="1">EC-137</strain>
    </source>
</reference>
<proteinExistence type="predicted"/>
<gene>
    <name evidence="1" type="ORF">K488DRAFT_89382</name>
</gene>
<organism evidence="1 2">
    <name type="scientific">Vararia minispora EC-137</name>
    <dbReference type="NCBI Taxonomy" id="1314806"/>
    <lineage>
        <taxon>Eukaryota</taxon>
        <taxon>Fungi</taxon>
        <taxon>Dikarya</taxon>
        <taxon>Basidiomycota</taxon>
        <taxon>Agaricomycotina</taxon>
        <taxon>Agaricomycetes</taxon>
        <taxon>Russulales</taxon>
        <taxon>Lachnocladiaceae</taxon>
        <taxon>Vararia</taxon>
    </lineage>
</organism>
<accession>A0ACB8QB08</accession>
<keyword evidence="2" id="KW-1185">Reference proteome</keyword>
<dbReference type="EMBL" id="MU273722">
    <property type="protein sequence ID" value="KAI0028788.1"/>
    <property type="molecule type" value="Genomic_DNA"/>
</dbReference>
<reference evidence="1" key="1">
    <citation type="submission" date="2021-02" db="EMBL/GenBank/DDBJ databases">
        <authorList>
            <consortium name="DOE Joint Genome Institute"/>
            <person name="Ahrendt S."/>
            <person name="Looney B.P."/>
            <person name="Miyauchi S."/>
            <person name="Morin E."/>
            <person name="Drula E."/>
            <person name="Courty P.E."/>
            <person name="Chicoki N."/>
            <person name="Fauchery L."/>
            <person name="Kohler A."/>
            <person name="Kuo A."/>
            <person name="Labutti K."/>
            <person name="Pangilinan J."/>
            <person name="Lipzen A."/>
            <person name="Riley R."/>
            <person name="Andreopoulos W."/>
            <person name="He G."/>
            <person name="Johnson J."/>
            <person name="Barry K.W."/>
            <person name="Grigoriev I.V."/>
            <person name="Nagy L."/>
            <person name="Hibbett D."/>
            <person name="Henrissat B."/>
            <person name="Matheny P.B."/>
            <person name="Labbe J."/>
            <person name="Martin F."/>
        </authorList>
    </citation>
    <scope>NUCLEOTIDE SEQUENCE</scope>
    <source>
        <strain evidence="1">EC-137</strain>
    </source>
</reference>
<name>A0ACB8QB08_9AGAM</name>
<dbReference type="Proteomes" id="UP000814128">
    <property type="component" value="Unassembled WGS sequence"/>
</dbReference>
<evidence type="ECO:0000313" key="2">
    <source>
        <dbReference type="Proteomes" id="UP000814128"/>
    </source>
</evidence>
<protein>
    <submittedName>
        <fullName evidence="1">Osmotin thaumatin-like protein</fullName>
    </submittedName>
</protein>
<sequence length="185" mass="19271">MKSILSSFALTLAASALTIEFSNQCDFPIWAAIGSAPWGNPDPSIVFGQKIAHNGGKASYKVSDMAVGIRAWGRTGCDDNGDSCETGGCNGGLICTDAGITSGVIVSEYGYANFGPNYGGERTSWDLSHVNLSVNIPTRVMVTDGQSVACTSLSCAADEAYSSSADYAADRNSPLGQTYTHVFCP</sequence>